<feature type="region of interest" description="Disordered" evidence="1">
    <location>
        <begin position="830"/>
        <end position="858"/>
    </location>
</feature>
<evidence type="ECO:0000313" key="2">
    <source>
        <dbReference type="EMBL" id="KAF4618540.1"/>
    </source>
</evidence>
<sequence length="1327" mass="139801">MTHSFRPRARLPIDPFINALHSPWRVQSPSQITNLSPPQVILLLGDPSAADLLPILTSPRLSSSLLILVSSSASSQVLHALQHSPTYHAQVTPYTPGPSVYILQISSPLDVHEQGGALRLISLLNRAGRVADEWRKQRRRRTTQTTSTKRNGQKHPYVPSPFQAEERTILHLFPDCPEGDFCVVKPLAFWPPKPSSENEQQTPSPAPSLAPSPKAKSRRFSISLPLKASTHEPTSTKTASTLPLSKPSNNYPQYYYLNPTRSARRLPSVLDATSHDYSRYPSPSNNNRSSSPAAIANSTSANVSGTRTFDAILNFLPASSSTTNAPLPDKSLLKYAILVTTLSAQYLAGEASSAFADGNHEIARYHAHRLALGCLSQPVSDPLTNQIRQRPNSICVPPPAMLSTKWKEAKSTKRAGEDEADSKQRRRRFSAFVASPFGSSSSTSSSLHGMDVDPALGELGVVRARPRPSSVVGSNVNEKMRKRFSLFLPGARAGEPEVQPTPVPDLTVKSVGSSSSEGASGKGWSVVDPVPLSPPAAEANTPPFSIKDAHVVHILPSAWFDASSSIGSSGSCVPFPTPRGSKLNPNHSVASSSKLPATFKQNGQKPKLVQGIEQFLLGFAAPGSSATPSSILRASQSSSSSRPSRPAPTPVPSVPVQTSTSTSSSSSSPSSGRPSFSSFSSFSSVLSPSTSAPSTPGTTPPASRPVSTYGALPAPIDGKGKGKAPTANRHSYHASYTAGGYEGPGQIARLLSDSSDSEKEMSNGHRTRWSVDGGSTAATSPASGSVEELLRYGASGRKQAASTVPYLVAPGEFARRLGCAVCGWVEGERDREAEDDVDGVNGEGEGEKRPGAQRRETSCSDEEYVFVDHLASASANANAAGEGPSKFCAPLTTGEAVLLGLLDFDSSSSCTSSPAMEDGAVYDEYTQAAALDRERAWIGRGDVVLKSHSKRRGGDAELCCKHAMWREKRERERREIERVVQVPLVDSPKEEVDAGKLEDKKKDKGKEPVQLPTPPESQSGCSSPGSGSEETDESLLMENLRAAAAADAAALELERALEELVPVSLSSSSSASASGSGSSRIGVGVGLNSSRMGSRPVSVIQGTPILEEDREVDAGVVGTEEEEPTLRLVDLDLDVVAKEEEEEGEKFGLGLSLSDVEVDLSLPALTSAAAAAENTTTTSTTTTTTKTGRGGLRPSESIKRKLKMFKFGTGGMSPYSLSRANSMSSSAPTTPRSDVAEMGSGSYLGHGTTTEASSAASSRRPSLGARLSSSSSGMGMGMVSLTMKERWGALMRRNSGSVSSSPSLSSPAGGGGGGVIQPAHEEVVVVA</sequence>
<dbReference type="EMBL" id="JAACJL010000017">
    <property type="protein sequence ID" value="KAF4618540.1"/>
    <property type="molecule type" value="Genomic_DNA"/>
</dbReference>
<organism evidence="2 3">
    <name type="scientific">Agrocybe pediades</name>
    <dbReference type="NCBI Taxonomy" id="84607"/>
    <lineage>
        <taxon>Eukaryota</taxon>
        <taxon>Fungi</taxon>
        <taxon>Dikarya</taxon>
        <taxon>Basidiomycota</taxon>
        <taxon>Agaricomycotina</taxon>
        <taxon>Agaricomycetes</taxon>
        <taxon>Agaricomycetidae</taxon>
        <taxon>Agaricales</taxon>
        <taxon>Agaricineae</taxon>
        <taxon>Strophariaceae</taxon>
        <taxon>Agrocybe</taxon>
    </lineage>
</organism>
<feature type="region of interest" description="Disordered" evidence="1">
    <location>
        <begin position="627"/>
        <end position="728"/>
    </location>
</feature>
<feature type="region of interest" description="Disordered" evidence="1">
    <location>
        <begin position="193"/>
        <end position="246"/>
    </location>
</feature>
<dbReference type="Proteomes" id="UP000521872">
    <property type="component" value="Unassembled WGS sequence"/>
</dbReference>
<proteinExistence type="predicted"/>
<accession>A0A8H4VSC0</accession>
<evidence type="ECO:0000313" key="3">
    <source>
        <dbReference type="Proteomes" id="UP000521872"/>
    </source>
</evidence>
<evidence type="ECO:0000256" key="1">
    <source>
        <dbReference type="SAM" id="MobiDB-lite"/>
    </source>
</evidence>
<feature type="compositionally biased region" description="Low complexity" evidence="1">
    <location>
        <begin position="1169"/>
        <end position="1187"/>
    </location>
</feature>
<feature type="compositionally biased region" description="Basic and acidic residues" evidence="1">
    <location>
        <begin position="845"/>
        <end position="858"/>
    </location>
</feature>
<comment type="caution">
    <text evidence="2">The sequence shown here is derived from an EMBL/GenBank/DDBJ whole genome shotgun (WGS) entry which is preliminary data.</text>
</comment>
<feature type="compositionally biased region" description="Low complexity" evidence="1">
    <location>
        <begin position="654"/>
        <end position="697"/>
    </location>
</feature>
<feature type="compositionally biased region" description="Low complexity" evidence="1">
    <location>
        <begin position="773"/>
        <end position="784"/>
    </location>
</feature>
<feature type="region of interest" description="Disordered" evidence="1">
    <location>
        <begin position="274"/>
        <end position="300"/>
    </location>
</feature>
<feature type="region of interest" description="Disordered" evidence="1">
    <location>
        <begin position="1169"/>
        <end position="1195"/>
    </location>
</feature>
<feature type="region of interest" description="Disordered" evidence="1">
    <location>
        <begin position="1291"/>
        <end position="1320"/>
    </location>
</feature>
<feature type="compositionally biased region" description="Low complexity" evidence="1">
    <location>
        <begin position="1295"/>
        <end position="1307"/>
    </location>
</feature>
<feature type="region of interest" description="Disordered" evidence="1">
    <location>
        <begin position="987"/>
        <end position="1033"/>
    </location>
</feature>
<gene>
    <name evidence="2" type="ORF">D9613_010074</name>
</gene>
<reference evidence="2 3" key="1">
    <citation type="submission" date="2019-12" db="EMBL/GenBank/DDBJ databases">
        <authorList>
            <person name="Floudas D."/>
            <person name="Bentzer J."/>
            <person name="Ahren D."/>
            <person name="Johansson T."/>
            <person name="Persson P."/>
            <person name="Tunlid A."/>
        </authorList>
    </citation>
    <scope>NUCLEOTIDE SEQUENCE [LARGE SCALE GENOMIC DNA]</scope>
    <source>
        <strain evidence="2 3">CBS 102.39</strain>
    </source>
</reference>
<keyword evidence="3" id="KW-1185">Reference proteome</keyword>
<feature type="region of interest" description="Disordered" evidence="1">
    <location>
        <begin position="1218"/>
        <end position="1276"/>
    </location>
</feature>
<feature type="compositionally biased region" description="Polar residues" evidence="1">
    <location>
        <begin position="231"/>
        <end position="246"/>
    </location>
</feature>
<feature type="compositionally biased region" description="Low complexity" evidence="1">
    <location>
        <begin position="279"/>
        <end position="292"/>
    </location>
</feature>
<feature type="compositionally biased region" description="Low complexity" evidence="1">
    <location>
        <begin position="628"/>
        <end position="644"/>
    </location>
</feature>
<feature type="compositionally biased region" description="Basic and acidic residues" evidence="1">
    <location>
        <begin position="987"/>
        <end position="1007"/>
    </location>
</feature>
<feature type="compositionally biased region" description="Low complexity" evidence="1">
    <location>
        <begin position="1252"/>
        <end position="1276"/>
    </location>
</feature>
<protein>
    <submittedName>
        <fullName evidence="2">Uncharacterized protein</fullName>
    </submittedName>
</protein>
<feature type="region of interest" description="Disordered" evidence="1">
    <location>
        <begin position="405"/>
        <end position="426"/>
    </location>
</feature>
<name>A0A8H4VSC0_9AGAR</name>
<feature type="region of interest" description="Disordered" evidence="1">
    <location>
        <begin position="134"/>
        <end position="160"/>
    </location>
</feature>
<feature type="compositionally biased region" description="Low complexity" evidence="1">
    <location>
        <begin position="1016"/>
        <end position="1028"/>
    </location>
</feature>
<feature type="region of interest" description="Disordered" evidence="1">
    <location>
        <begin position="754"/>
        <end position="784"/>
    </location>
</feature>
<feature type="compositionally biased region" description="Basic and acidic residues" evidence="1">
    <location>
        <begin position="405"/>
        <end position="423"/>
    </location>
</feature>